<dbReference type="AlphaFoldDB" id="A0A8C0J1P9"/>
<sequence length="94" mass="9583">PAIGGVVSKGGGKDGVFLHTSAKRHPDQDSLIPGVIRILGTAEHLLQWTPLEEGGDGGQIVFSKKVSGVLWNPPVPRSPAPLTPVCPAGAPGCS</sequence>
<protein>
    <submittedName>
        <fullName evidence="1">Uncharacterized protein</fullName>
    </submittedName>
</protein>
<name>A0A8C0J1P9_CHEAB</name>
<dbReference type="GeneTree" id="ENSGT00990000212596"/>
<keyword evidence="2" id="KW-1185">Reference proteome</keyword>
<reference evidence="1" key="2">
    <citation type="submission" date="2025-09" db="UniProtKB">
        <authorList>
            <consortium name="Ensembl"/>
        </authorList>
    </citation>
    <scope>IDENTIFICATION</scope>
</reference>
<evidence type="ECO:0000313" key="1">
    <source>
        <dbReference type="Ensembl" id="ENSCABP00000025283.1"/>
    </source>
</evidence>
<dbReference type="Proteomes" id="UP000694404">
    <property type="component" value="Unplaced"/>
</dbReference>
<reference evidence="1" key="1">
    <citation type="submission" date="2025-08" db="UniProtKB">
        <authorList>
            <consortium name="Ensembl"/>
        </authorList>
    </citation>
    <scope>IDENTIFICATION</scope>
</reference>
<organism evidence="1 2">
    <name type="scientific">Chelonoidis abingdonii</name>
    <name type="common">Abingdon island giant tortoise</name>
    <name type="synonym">Testudo abingdonii</name>
    <dbReference type="NCBI Taxonomy" id="106734"/>
    <lineage>
        <taxon>Eukaryota</taxon>
        <taxon>Metazoa</taxon>
        <taxon>Chordata</taxon>
        <taxon>Craniata</taxon>
        <taxon>Vertebrata</taxon>
        <taxon>Euteleostomi</taxon>
        <taxon>Archelosauria</taxon>
        <taxon>Testudinata</taxon>
        <taxon>Testudines</taxon>
        <taxon>Cryptodira</taxon>
        <taxon>Durocryptodira</taxon>
        <taxon>Testudinoidea</taxon>
        <taxon>Testudinidae</taxon>
        <taxon>Chelonoidis</taxon>
    </lineage>
</organism>
<dbReference type="Ensembl" id="ENSCABT00000027711.1">
    <property type="protein sequence ID" value="ENSCABP00000025283.1"/>
    <property type="gene ID" value="ENSCABG00000018605.1"/>
</dbReference>
<proteinExistence type="predicted"/>
<accession>A0A8C0J1P9</accession>
<evidence type="ECO:0000313" key="2">
    <source>
        <dbReference type="Proteomes" id="UP000694404"/>
    </source>
</evidence>